<feature type="region of interest" description="Disordered" evidence="1">
    <location>
        <begin position="173"/>
        <end position="219"/>
    </location>
</feature>
<dbReference type="EMBL" id="FNJB01000005">
    <property type="protein sequence ID" value="SDO93368.1"/>
    <property type="molecule type" value="Genomic_DNA"/>
</dbReference>
<feature type="signal peptide" evidence="2">
    <location>
        <begin position="1"/>
        <end position="17"/>
    </location>
</feature>
<dbReference type="AlphaFoldDB" id="A0A1H0NLE6"/>
<accession>A0A1H0NLE6</accession>
<dbReference type="STRING" id="504798.SAMN05421871_102438"/>
<sequence length="219" mass="23582">MKIRRLLPVLTAMASVAGCGSGAFGPEQVPSTATTTTAASNSTVSTTVVTTTGRQFGWNLPTGPKTTSTNEDILYRTLLRGQCAQAKADLDRLWWTLLSPRNVLLYQAAVDLCAGRQSAARVMYDKAARIGFMVSDPDFKTVDCLTYKAVRSVVKQEPQDRIDCVVGQVPGWPPGLYNREGKDDPRTPRNEATDSPTETTTPSTTATTTVEPSTTTSTT</sequence>
<evidence type="ECO:0000256" key="2">
    <source>
        <dbReference type="SAM" id="SignalP"/>
    </source>
</evidence>
<dbReference type="PROSITE" id="PS51257">
    <property type="entry name" value="PROKAR_LIPOPROTEIN"/>
    <property type="match status" value="1"/>
</dbReference>
<reference evidence="4" key="1">
    <citation type="submission" date="2016-10" db="EMBL/GenBank/DDBJ databases">
        <authorList>
            <person name="Varghese N."/>
            <person name="Submissions S."/>
        </authorList>
    </citation>
    <scope>NUCLEOTIDE SEQUENCE [LARGE SCALE GENOMIC DNA]</scope>
    <source>
        <strain evidence="4">IBRC-M 10655</strain>
    </source>
</reference>
<keyword evidence="2" id="KW-0732">Signal</keyword>
<evidence type="ECO:0000313" key="4">
    <source>
        <dbReference type="Proteomes" id="UP000199651"/>
    </source>
</evidence>
<name>A0A1H0NLE6_9PSEU</name>
<feature type="chain" id="PRO_5038748824" description="Lipoprotein" evidence="2">
    <location>
        <begin position="18"/>
        <end position="219"/>
    </location>
</feature>
<feature type="compositionally biased region" description="Low complexity" evidence="1">
    <location>
        <begin position="193"/>
        <end position="219"/>
    </location>
</feature>
<dbReference type="Proteomes" id="UP000199651">
    <property type="component" value="Unassembled WGS sequence"/>
</dbReference>
<protein>
    <recommendedName>
        <fullName evidence="5">Lipoprotein</fullName>
    </recommendedName>
</protein>
<keyword evidence="4" id="KW-1185">Reference proteome</keyword>
<evidence type="ECO:0008006" key="5">
    <source>
        <dbReference type="Google" id="ProtNLM"/>
    </source>
</evidence>
<evidence type="ECO:0000256" key="1">
    <source>
        <dbReference type="SAM" id="MobiDB-lite"/>
    </source>
</evidence>
<proteinExistence type="predicted"/>
<feature type="compositionally biased region" description="Basic and acidic residues" evidence="1">
    <location>
        <begin position="179"/>
        <end position="192"/>
    </location>
</feature>
<organism evidence="3 4">
    <name type="scientific">Actinokineospora alba</name>
    <dbReference type="NCBI Taxonomy" id="504798"/>
    <lineage>
        <taxon>Bacteria</taxon>
        <taxon>Bacillati</taxon>
        <taxon>Actinomycetota</taxon>
        <taxon>Actinomycetes</taxon>
        <taxon>Pseudonocardiales</taxon>
        <taxon>Pseudonocardiaceae</taxon>
        <taxon>Actinokineospora</taxon>
    </lineage>
</organism>
<evidence type="ECO:0000313" key="3">
    <source>
        <dbReference type="EMBL" id="SDO93368.1"/>
    </source>
</evidence>
<gene>
    <name evidence="3" type="ORF">SAMN05192558_105388</name>
</gene>